<evidence type="ECO:0000313" key="1">
    <source>
        <dbReference type="EMBL" id="KOX76487.1"/>
    </source>
</evidence>
<dbReference type="AlphaFoldDB" id="A0A0M9A3J7"/>
<proteinExistence type="predicted"/>
<dbReference type="EMBL" id="KQ435747">
    <property type="protein sequence ID" value="KOX76487.1"/>
    <property type="molecule type" value="Genomic_DNA"/>
</dbReference>
<protein>
    <submittedName>
        <fullName evidence="1">Uncharacterized protein</fullName>
    </submittedName>
</protein>
<gene>
    <name evidence="1" type="ORF">WN51_12467</name>
</gene>
<reference evidence="1 2" key="1">
    <citation type="submission" date="2015-07" db="EMBL/GenBank/DDBJ databases">
        <title>The genome of Melipona quadrifasciata.</title>
        <authorList>
            <person name="Pan H."/>
            <person name="Kapheim K."/>
        </authorList>
    </citation>
    <scope>NUCLEOTIDE SEQUENCE [LARGE SCALE GENOMIC DNA]</scope>
    <source>
        <strain evidence="1">0111107301</strain>
        <tissue evidence="1">Whole body</tissue>
    </source>
</reference>
<keyword evidence="2" id="KW-1185">Reference proteome</keyword>
<evidence type="ECO:0000313" key="2">
    <source>
        <dbReference type="Proteomes" id="UP000053105"/>
    </source>
</evidence>
<dbReference type="Proteomes" id="UP000053105">
    <property type="component" value="Unassembled WGS sequence"/>
</dbReference>
<sequence length="98" mass="11293">MYLELSVRLNLLYSTQKRSQKARSKRFKLGLAEAKAEVDKETKETTTACFSHFTTIFPNRFLSSSNIHLNSCNSQERQIFVICPHLSMDGGNRISEEY</sequence>
<name>A0A0M9A3J7_9HYME</name>
<accession>A0A0M9A3J7</accession>
<organism evidence="1 2">
    <name type="scientific">Melipona quadrifasciata</name>
    <dbReference type="NCBI Taxonomy" id="166423"/>
    <lineage>
        <taxon>Eukaryota</taxon>
        <taxon>Metazoa</taxon>
        <taxon>Ecdysozoa</taxon>
        <taxon>Arthropoda</taxon>
        <taxon>Hexapoda</taxon>
        <taxon>Insecta</taxon>
        <taxon>Pterygota</taxon>
        <taxon>Neoptera</taxon>
        <taxon>Endopterygota</taxon>
        <taxon>Hymenoptera</taxon>
        <taxon>Apocrita</taxon>
        <taxon>Aculeata</taxon>
        <taxon>Apoidea</taxon>
        <taxon>Anthophila</taxon>
        <taxon>Apidae</taxon>
        <taxon>Melipona</taxon>
    </lineage>
</organism>